<feature type="transmembrane region" description="Helical" evidence="1">
    <location>
        <begin position="12"/>
        <end position="31"/>
    </location>
</feature>
<evidence type="ECO:0000313" key="2">
    <source>
        <dbReference type="EMBL" id="JAH95599.1"/>
    </source>
</evidence>
<name>A0A0E9WZ18_ANGAN</name>
<protein>
    <submittedName>
        <fullName evidence="2">Uncharacterized protein</fullName>
    </submittedName>
</protein>
<reference evidence="2" key="2">
    <citation type="journal article" date="2015" name="Fish Shellfish Immunol.">
        <title>Early steps in the European eel (Anguilla anguilla)-Vibrio vulnificus interaction in the gills: Role of the RtxA13 toxin.</title>
        <authorList>
            <person name="Callol A."/>
            <person name="Pajuelo D."/>
            <person name="Ebbesson L."/>
            <person name="Teles M."/>
            <person name="MacKenzie S."/>
            <person name="Amaro C."/>
        </authorList>
    </citation>
    <scope>NUCLEOTIDE SEQUENCE</scope>
</reference>
<keyword evidence="1" id="KW-0472">Membrane</keyword>
<dbReference type="EMBL" id="GBXM01012978">
    <property type="protein sequence ID" value="JAH95599.1"/>
    <property type="molecule type" value="Transcribed_RNA"/>
</dbReference>
<reference evidence="2" key="1">
    <citation type="submission" date="2014-11" db="EMBL/GenBank/DDBJ databases">
        <authorList>
            <person name="Amaro Gonzalez C."/>
        </authorList>
    </citation>
    <scope>NUCLEOTIDE SEQUENCE</scope>
</reference>
<dbReference type="AlphaFoldDB" id="A0A0E9WZ18"/>
<evidence type="ECO:0000256" key="1">
    <source>
        <dbReference type="SAM" id="Phobius"/>
    </source>
</evidence>
<accession>A0A0E9WZ18</accession>
<proteinExistence type="predicted"/>
<sequence>MHLVIQPLYNRCYTNKIIIMIIIIIITSSIAGRLQGHCFILGGELFETCHSSAHLT</sequence>
<keyword evidence="1" id="KW-1133">Transmembrane helix</keyword>
<organism evidence="2">
    <name type="scientific">Anguilla anguilla</name>
    <name type="common">European freshwater eel</name>
    <name type="synonym">Muraena anguilla</name>
    <dbReference type="NCBI Taxonomy" id="7936"/>
    <lineage>
        <taxon>Eukaryota</taxon>
        <taxon>Metazoa</taxon>
        <taxon>Chordata</taxon>
        <taxon>Craniata</taxon>
        <taxon>Vertebrata</taxon>
        <taxon>Euteleostomi</taxon>
        <taxon>Actinopterygii</taxon>
        <taxon>Neopterygii</taxon>
        <taxon>Teleostei</taxon>
        <taxon>Anguilliformes</taxon>
        <taxon>Anguillidae</taxon>
        <taxon>Anguilla</taxon>
    </lineage>
</organism>
<keyword evidence="1" id="KW-0812">Transmembrane</keyword>